<feature type="compositionally biased region" description="Polar residues" evidence="1">
    <location>
        <begin position="224"/>
        <end position="233"/>
    </location>
</feature>
<dbReference type="OrthoDB" id="3261051at2"/>
<proteinExistence type="predicted"/>
<feature type="compositionally biased region" description="Low complexity" evidence="1">
    <location>
        <begin position="66"/>
        <end position="76"/>
    </location>
</feature>
<feature type="compositionally biased region" description="Polar residues" evidence="1">
    <location>
        <begin position="10"/>
        <end position="43"/>
    </location>
</feature>
<evidence type="ECO:0000256" key="2">
    <source>
        <dbReference type="SAM" id="Phobius"/>
    </source>
</evidence>
<feature type="compositionally biased region" description="Polar residues" evidence="1">
    <location>
        <begin position="141"/>
        <end position="151"/>
    </location>
</feature>
<feature type="transmembrane region" description="Helical" evidence="2">
    <location>
        <begin position="168"/>
        <end position="187"/>
    </location>
</feature>
<keyword evidence="4" id="KW-1185">Reference proteome</keyword>
<dbReference type="AlphaFoldDB" id="A0A2X0UFR7"/>
<feature type="region of interest" description="Disordered" evidence="1">
    <location>
        <begin position="218"/>
        <end position="239"/>
    </location>
</feature>
<dbReference type="RefSeq" id="WP_111822652.1">
    <property type="nucleotide sequence ID" value="NZ_CBDERX010000039.1"/>
</dbReference>
<accession>A0A2X0UFR7</accession>
<reference evidence="3 4" key="1">
    <citation type="submission" date="2018-06" db="EMBL/GenBank/DDBJ databases">
        <authorList>
            <consortium name="Pathogen Informatics"/>
            <person name="Doyle S."/>
        </authorList>
    </citation>
    <scope>NUCLEOTIDE SEQUENCE [LARGE SCALE GENOMIC DNA]</scope>
    <source>
        <strain evidence="3 4">NCTC9935</strain>
    </source>
</reference>
<evidence type="ECO:0000313" key="3">
    <source>
        <dbReference type="EMBL" id="SPT54480.1"/>
    </source>
</evidence>
<feature type="transmembrane region" description="Helical" evidence="2">
    <location>
        <begin position="193"/>
        <end position="213"/>
    </location>
</feature>
<protein>
    <submittedName>
        <fullName evidence="3">Uncharacterized protein</fullName>
    </submittedName>
</protein>
<keyword evidence="2" id="KW-0812">Transmembrane</keyword>
<name>A0A2X0UFR7_9ACTO</name>
<feature type="compositionally biased region" description="Low complexity" evidence="1">
    <location>
        <begin position="114"/>
        <end position="140"/>
    </location>
</feature>
<sequence>MTPSNDDKTTQMPSVEETTALPTTPNLDATVEMPTSSPESSSDPLALFREAPTAQMPVDPFRSDADAASPTAAPGAESTQAQAGSPVGSLRPGGATAFDPAFTGEQAPQGNEAGAGTYSSSSSGDSPAAGTGPVGATPGTQTWSAQNSYGSTHPLPEAPSRGVRVGSFIWAILVCMVGVLLIAETYITSFSLPILGISAVAGLGVILIVTALFSGHSNKKTKAGTVSSASNPAESARRA</sequence>
<feature type="region of interest" description="Disordered" evidence="1">
    <location>
        <begin position="1"/>
        <end position="153"/>
    </location>
</feature>
<evidence type="ECO:0000313" key="4">
    <source>
        <dbReference type="Proteomes" id="UP000250192"/>
    </source>
</evidence>
<evidence type="ECO:0000256" key="1">
    <source>
        <dbReference type="SAM" id="MobiDB-lite"/>
    </source>
</evidence>
<keyword evidence="2" id="KW-1133">Transmembrane helix</keyword>
<dbReference type="Proteomes" id="UP000250192">
    <property type="component" value="Unassembled WGS sequence"/>
</dbReference>
<dbReference type="EMBL" id="UAPR01000001">
    <property type="protein sequence ID" value="SPT54480.1"/>
    <property type="molecule type" value="Genomic_DNA"/>
</dbReference>
<organism evidence="3 4">
    <name type="scientific">Schaalia odontolytica</name>
    <dbReference type="NCBI Taxonomy" id="1660"/>
    <lineage>
        <taxon>Bacteria</taxon>
        <taxon>Bacillati</taxon>
        <taxon>Actinomycetota</taxon>
        <taxon>Actinomycetes</taxon>
        <taxon>Actinomycetales</taxon>
        <taxon>Actinomycetaceae</taxon>
        <taxon>Schaalia</taxon>
    </lineage>
</organism>
<keyword evidence="2" id="KW-0472">Membrane</keyword>
<gene>
    <name evidence="3" type="ORF">NCTC9935_00020</name>
</gene>
<dbReference type="GeneID" id="93757739"/>